<protein>
    <submittedName>
        <fullName evidence="3">Uncharacterized protein</fullName>
    </submittedName>
</protein>
<feature type="transmembrane region" description="Helical" evidence="1">
    <location>
        <begin position="20"/>
        <end position="44"/>
    </location>
</feature>
<keyword evidence="1" id="KW-0472">Membrane</keyword>
<evidence type="ECO:0000256" key="1">
    <source>
        <dbReference type="SAM" id="Phobius"/>
    </source>
</evidence>
<evidence type="ECO:0000313" key="3">
    <source>
        <dbReference type="WBParaSite" id="SPAL_0001780600.1"/>
    </source>
</evidence>
<dbReference type="AlphaFoldDB" id="A0A0N5CIZ9"/>
<keyword evidence="2" id="KW-1185">Reference proteome</keyword>
<organism evidence="2 3">
    <name type="scientific">Strongyloides papillosus</name>
    <name type="common">Intestinal threadworm</name>
    <dbReference type="NCBI Taxonomy" id="174720"/>
    <lineage>
        <taxon>Eukaryota</taxon>
        <taxon>Metazoa</taxon>
        <taxon>Ecdysozoa</taxon>
        <taxon>Nematoda</taxon>
        <taxon>Chromadorea</taxon>
        <taxon>Rhabditida</taxon>
        <taxon>Tylenchina</taxon>
        <taxon>Panagrolaimomorpha</taxon>
        <taxon>Strongyloidoidea</taxon>
        <taxon>Strongyloididae</taxon>
        <taxon>Strongyloides</taxon>
    </lineage>
</organism>
<dbReference type="WBParaSite" id="SPAL_0001780600.1">
    <property type="protein sequence ID" value="SPAL_0001780600.1"/>
    <property type="gene ID" value="SPAL_0001780600"/>
</dbReference>
<name>A0A0N5CIZ9_STREA</name>
<proteinExistence type="predicted"/>
<dbReference type="Proteomes" id="UP000046392">
    <property type="component" value="Unplaced"/>
</dbReference>
<accession>A0A0N5CIZ9</accession>
<evidence type="ECO:0000313" key="2">
    <source>
        <dbReference type="Proteomes" id="UP000046392"/>
    </source>
</evidence>
<keyword evidence="1" id="KW-0812">Transmembrane</keyword>
<sequence>MLTEYLHLVYSFESPLGSVGYINSYGLFYILEYVLPGASTLFPLKLLRYC</sequence>
<keyword evidence="1" id="KW-1133">Transmembrane helix</keyword>
<reference evidence="3" key="1">
    <citation type="submission" date="2017-02" db="UniProtKB">
        <authorList>
            <consortium name="WormBaseParasite"/>
        </authorList>
    </citation>
    <scope>IDENTIFICATION</scope>
</reference>